<keyword evidence="6 10" id="KW-1133">Transmembrane helix</keyword>
<dbReference type="OMA" id="KQDTMEL"/>
<evidence type="ECO:0000256" key="1">
    <source>
        <dbReference type="ARBA" id="ARBA00004141"/>
    </source>
</evidence>
<evidence type="ECO:0000256" key="7">
    <source>
        <dbReference type="ARBA" id="ARBA00023002"/>
    </source>
</evidence>
<evidence type="ECO:0000313" key="12">
    <source>
        <dbReference type="EMBL" id="KDN68705.1"/>
    </source>
</evidence>
<evidence type="ECO:0000256" key="10">
    <source>
        <dbReference type="SAM" id="Phobius"/>
    </source>
</evidence>
<evidence type="ECO:0000256" key="6">
    <source>
        <dbReference type="ARBA" id="ARBA00022989"/>
    </source>
</evidence>
<dbReference type="InterPro" id="IPR039261">
    <property type="entry name" value="FNR_nucleotide-bd"/>
</dbReference>
<dbReference type="InterPro" id="IPR013121">
    <property type="entry name" value="Fe_red_NAD-bd_6"/>
</dbReference>
<comment type="similarity">
    <text evidence="2">Belongs to the ferric reductase (FRE) family.</text>
</comment>
<keyword evidence="8" id="KW-0406">Ion transport</keyword>
<gene>
    <name evidence="12" type="ORF">CSUB01_11677</name>
</gene>
<dbReference type="HOGENOM" id="CLU_010365_8_1_1"/>
<evidence type="ECO:0000256" key="3">
    <source>
        <dbReference type="ARBA" id="ARBA00022448"/>
    </source>
</evidence>
<dbReference type="GO" id="GO:0006826">
    <property type="term" value="P:iron ion transport"/>
    <property type="evidence" value="ECO:0007669"/>
    <property type="project" value="TreeGrafter"/>
</dbReference>
<evidence type="ECO:0000259" key="11">
    <source>
        <dbReference type="PROSITE" id="PS51384"/>
    </source>
</evidence>
<dbReference type="Pfam" id="PF08030">
    <property type="entry name" value="NAD_binding_6"/>
    <property type="match status" value="1"/>
</dbReference>
<feature type="transmembrane region" description="Helical" evidence="10">
    <location>
        <begin position="7"/>
        <end position="32"/>
    </location>
</feature>
<dbReference type="STRING" id="1173701.A0A066XRY7"/>
<evidence type="ECO:0000256" key="2">
    <source>
        <dbReference type="ARBA" id="ARBA00006278"/>
    </source>
</evidence>
<dbReference type="PANTHER" id="PTHR32361:SF26">
    <property type="entry name" value="FAD-BINDING 8 DOMAIN-CONTAINING PROTEIN-RELATED"/>
    <property type="match status" value="1"/>
</dbReference>
<dbReference type="Gene3D" id="3.40.50.80">
    <property type="entry name" value="Nucleotide-binding domain of ferredoxin-NADP reductase (FNR) module"/>
    <property type="match status" value="1"/>
</dbReference>
<dbReference type="GO" id="GO:0005886">
    <property type="term" value="C:plasma membrane"/>
    <property type="evidence" value="ECO:0007669"/>
    <property type="project" value="TreeGrafter"/>
</dbReference>
<keyword evidence="3" id="KW-0813">Transport</keyword>
<evidence type="ECO:0000256" key="8">
    <source>
        <dbReference type="ARBA" id="ARBA00023065"/>
    </source>
</evidence>
<evidence type="ECO:0000313" key="13">
    <source>
        <dbReference type="Proteomes" id="UP000027238"/>
    </source>
</evidence>
<feature type="transmembrane region" description="Helical" evidence="10">
    <location>
        <begin position="158"/>
        <end position="178"/>
    </location>
</feature>
<proteinExistence type="inferred from homology"/>
<dbReference type="EMBL" id="JMSE01000626">
    <property type="protein sequence ID" value="KDN68705.1"/>
    <property type="molecule type" value="Genomic_DNA"/>
</dbReference>
<keyword evidence="13" id="KW-1185">Reference proteome</keyword>
<feature type="transmembrane region" description="Helical" evidence="10">
    <location>
        <begin position="213"/>
        <end position="235"/>
    </location>
</feature>
<keyword evidence="9 10" id="KW-0472">Membrane</keyword>
<dbReference type="GO" id="GO:0006879">
    <property type="term" value="P:intracellular iron ion homeostasis"/>
    <property type="evidence" value="ECO:0007669"/>
    <property type="project" value="TreeGrafter"/>
</dbReference>
<dbReference type="InterPro" id="IPR017927">
    <property type="entry name" value="FAD-bd_FR_type"/>
</dbReference>
<evidence type="ECO:0000256" key="4">
    <source>
        <dbReference type="ARBA" id="ARBA00022692"/>
    </source>
</evidence>
<dbReference type="SUPFAM" id="SSF52343">
    <property type="entry name" value="Ferredoxin reductase-like, C-terminal NADP-linked domain"/>
    <property type="match status" value="1"/>
</dbReference>
<protein>
    <recommendedName>
        <fullName evidence="11">FAD-binding FR-type domain-containing protein</fullName>
    </recommendedName>
</protein>
<evidence type="ECO:0000256" key="5">
    <source>
        <dbReference type="ARBA" id="ARBA00022982"/>
    </source>
</evidence>
<dbReference type="InterPro" id="IPR051410">
    <property type="entry name" value="Ferric/Cupric_Reductase"/>
</dbReference>
<keyword evidence="7" id="KW-0560">Oxidoreductase</keyword>
<dbReference type="GO" id="GO:0015677">
    <property type="term" value="P:copper ion import"/>
    <property type="evidence" value="ECO:0007669"/>
    <property type="project" value="TreeGrafter"/>
</dbReference>
<dbReference type="CDD" id="cd06186">
    <property type="entry name" value="NOX_Duox_like_FAD_NADP"/>
    <property type="match status" value="1"/>
</dbReference>
<evidence type="ECO:0000256" key="9">
    <source>
        <dbReference type="ARBA" id="ARBA00023136"/>
    </source>
</evidence>
<dbReference type="Proteomes" id="UP000027238">
    <property type="component" value="Unassembled WGS sequence"/>
</dbReference>
<dbReference type="eggNOG" id="KOG0039">
    <property type="taxonomic scope" value="Eukaryota"/>
</dbReference>
<dbReference type="PANTHER" id="PTHR32361">
    <property type="entry name" value="FERRIC/CUPRIC REDUCTASE TRANSMEMBRANE COMPONENT"/>
    <property type="match status" value="1"/>
</dbReference>
<dbReference type="InterPro" id="IPR013112">
    <property type="entry name" value="FAD-bd_8"/>
</dbReference>
<feature type="transmembrane region" description="Helical" evidence="10">
    <location>
        <begin position="52"/>
        <end position="77"/>
    </location>
</feature>
<organism evidence="12 13">
    <name type="scientific">Colletotrichum sublineola</name>
    <name type="common">Sorghum anthracnose fungus</name>
    <dbReference type="NCBI Taxonomy" id="1173701"/>
    <lineage>
        <taxon>Eukaryota</taxon>
        <taxon>Fungi</taxon>
        <taxon>Dikarya</taxon>
        <taxon>Ascomycota</taxon>
        <taxon>Pezizomycotina</taxon>
        <taxon>Sordariomycetes</taxon>
        <taxon>Hypocreomycetidae</taxon>
        <taxon>Glomerellales</taxon>
        <taxon>Glomerellaceae</taxon>
        <taxon>Colletotrichum</taxon>
        <taxon>Colletotrichum graminicola species complex</taxon>
    </lineage>
</organism>
<keyword evidence="5" id="KW-0249">Electron transport</keyword>
<dbReference type="OrthoDB" id="4844362at2759"/>
<accession>A0A066XRY7</accession>
<dbReference type="Pfam" id="PF01794">
    <property type="entry name" value="Ferric_reduct"/>
    <property type="match status" value="1"/>
</dbReference>
<feature type="domain" description="FAD-binding FR-type" evidence="11">
    <location>
        <begin position="226"/>
        <end position="348"/>
    </location>
</feature>
<name>A0A066XRY7_COLSU</name>
<sequence>MQNSDDYLVIAYAISAFALVLLLICLRFRSWLSRLGSIVRIPVLRHLVYPTLFAQWSLADVLASIAYLALNIFCLWFQCHSLSDAGRRAADLALIHMVFQYAAWHLHSLTSLLGLGWRSVRRLHGLVGIMTLLLLLFHAIVAQMSSKSFPLDVSDNRGAVLAESAIGVLVLISVPTFRNKFYEVFMRLHQGLAILSIYGIWEHLALQSPLARLCFYVLIGTSALSMLFLSCLIIHRNGLLGYGFPRTSINNSGDVILLKVALSRPVIVDAGQSICLWVLTPSAKLRSLWQMHPFVVASWSDSPLETLDLLVEPRSGLTQKLLQFSKSQKAQKTCLALFGGPHGTSIPVTDYDVVLMVASGYGIAAQLPYLKKLIYEFNSRKARTRRIHLVWKLETLELAAAVKDLLNSALMEDTLDDGYILKISIYIEEIFQGDDISPRVTIMKGIPDFDAILREEVEGTYIRRVQENEKKREDMMVLVSASAGVRHALRKLVRGYLGSKVDLTELDYQPEM</sequence>
<dbReference type="PROSITE" id="PS51384">
    <property type="entry name" value="FAD_FR"/>
    <property type="match status" value="1"/>
</dbReference>
<dbReference type="GO" id="GO:0000293">
    <property type="term" value="F:ferric-chelate reductase activity"/>
    <property type="evidence" value="ECO:0007669"/>
    <property type="project" value="UniProtKB-ARBA"/>
</dbReference>
<dbReference type="Pfam" id="PF08022">
    <property type="entry name" value="FAD_binding_8"/>
    <property type="match status" value="1"/>
</dbReference>
<comment type="caution">
    <text evidence="12">The sequence shown here is derived from an EMBL/GenBank/DDBJ whole genome shotgun (WGS) entry which is preliminary data.</text>
</comment>
<dbReference type="AlphaFoldDB" id="A0A066XRY7"/>
<feature type="transmembrane region" description="Helical" evidence="10">
    <location>
        <begin position="126"/>
        <end position="146"/>
    </location>
</feature>
<feature type="transmembrane region" description="Helical" evidence="10">
    <location>
        <begin position="89"/>
        <end position="106"/>
    </location>
</feature>
<dbReference type="InterPro" id="IPR013130">
    <property type="entry name" value="Fe3_Rdtase_TM_dom"/>
</dbReference>
<keyword evidence="4 10" id="KW-0812">Transmembrane</keyword>
<comment type="subcellular location">
    <subcellularLocation>
        <location evidence="1">Membrane</location>
        <topology evidence="1">Multi-pass membrane protein</topology>
    </subcellularLocation>
</comment>
<reference evidence="13" key="1">
    <citation type="journal article" date="2014" name="Genome Announc.">
        <title>Draft genome sequence of Colletotrichum sublineola, a destructive pathogen of cultivated sorghum.</title>
        <authorList>
            <person name="Baroncelli R."/>
            <person name="Sanz-Martin J.M."/>
            <person name="Rech G.E."/>
            <person name="Sukno S.A."/>
            <person name="Thon M.R."/>
        </authorList>
    </citation>
    <scope>NUCLEOTIDE SEQUENCE [LARGE SCALE GENOMIC DNA]</scope>
    <source>
        <strain evidence="13">TX430BB</strain>
    </source>
</reference>